<reference evidence="3 4" key="2">
    <citation type="journal article" date="2011" name="J. Bacteriol.">
        <title>Complete genome sequence of the anaerobic, halophilic alkalithermophile Natranaerobius thermophilus JW/NM-WN-LF.</title>
        <authorList>
            <person name="Zhao B."/>
            <person name="Mesbah N.M."/>
            <person name="Dalin E."/>
            <person name="Goodwin L."/>
            <person name="Nolan M."/>
            <person name="Pitluck S."/>
            <person name="Chertkov O."/>
            <person name="Brettin T.S."/>
            <person name="Han J."/>
            <person name="Larimer F.W."/>
            <person name="Land M.L."/>
            <person name="Hauser L."/>
            <person name="Kyrpides N."/>
            <person name="Wiegel J."/>
        </authorList>
    </citation>
    <scope>NUCLEOTIDE SEQUENCE [LARGE SCALE GENOMIC DNA]</scope>
    <source>
        <strain evidence="4">ATCC BAA-1301 / DSM 18059 / JW/NM-WN-LF</strain>
    </source>
</reference>
<reference evidence="3 4" key="1">
    <citation type="submission" date="2008-04" db="EMBL/GenBank/DDBJ databases">
        <title>Complete sequence of chromosome of Natranaerobius thermophilus JW/NM-WN-LF.</title>
        <authorList>
            <consortium name="US DOE Joint Genome Institute"/>
            <person name="Copeland A."/>
            <person name="Lucas S."/>
            <person name="Lapidus A."/>
            <person name="Glavina del Rio T."/>
            <person name="Dalin E."/>
            <person name="Tice H."/>
            <person name="Bruce D."/>
            <person name="Goodwin L."/>
            <person name="Pitluck S."/>
            <person name="Chertkov O."/>
            <person name="Brettin T."/>
            <person name="Detter J.C."/>
            <person name="Han C."/>
            <person name="Kuske C.R."/>
            <person name="Schmutz J."/>
            <person name="Larimer F."/>
            <person name="Land M."/>
            <person name="Hauser L."/>
            <person name="Kyrpides N."/>
            <person name="Lykidis A."/>
            <person name="Mesbah N.M."/>
            <person name="Wiegel J."/>
        </authorList>
    </citation>
    <scope>NUCLEOTIDE SEQUENCE [LARGE SCALE GENOMIC DNA]</scope>
    <source>
        <strain evidence="4">ATCC BAA-1301 / DSM 18059 / JW/NM-WN-LF</strain>
    </source>
</reference>
<keyword evidence="2" id="KW-0472">Membrane</keyword>
<keyword evidence="4" id="KW-1185">Reference proteome</keyword>
<dbReference type="Pfam" id="PF07907">
    <property type="entry name" value="YibE_F"/>
    <property type="match status" value="1"/>
</dbReference>
<feature type="compositionally biased region" description="Basic and acidic residues" evidence="1">
    <location>
        <begin position="82"/>
        <end position="93"/>
    </location>
</feature>
<dbReference type="EMBL" id="CP001034">
    <property type="protein sequence ID" value="ACB86413.1"/>
    <property type="molecule type" value="Genomic_DNA"/>
</dbReference>
<keyword evidence="2" id="KW-0812">Transmembrane</keyword>
<feature type="compositionally biased region" description="Basic and acidic residues" evidence="1">
    <location>
        <begin position="53"/>
        <end position="74"/>
    </location>
</feature>
<keyword evidence="2" id="KW-1133">Transmembrane helix</keyword>
<proteinExistence type="predicted"/>
<evidence type="ECO:0000256" key="1">
    <source>
        <dbReference type="SAM" id="MobiDB-lite"/>
    </source>
</evidence>
<gene>
    <name evidence="3" type="ordered locus">Nther_2866</name>
</gene>
<dbReference type="STRING" id="457570.Nther_2866"/>
<organism evidence="3 4">
    <name type="scientific">Natranaerobius thermophilus (strain ATCC BAA-1301 / DSM 18059 / JW/NM-WN-LF)</name>
    <dbReference type="NCBI Taxonomy" id="457570"/>
    <lineage>
        <taxon>Bacteria</taxon>
        <taxon>Bacillati</taxon>
        <taxon>Bacillota</taxon>
        <taxon>Clostridia</taxon>
        <taxon>Natranaerobiales</taxon>
        <taxon>Natranaerobiaceae</taxon>
        <taxon>Natranaerobius</taxon>
    </lineage>
</organism>
<dbReference type="OrthoDB" id="5753718at2"/>
<dbReference type="Proteomes" id="UP000001683">
    <property type="component" value="Chromosome"/>
</dbReference>
<dbReference type="KEGG" id="nth:Nther_2866"/>
<protein>
    <submittedName>
        <fullName evidence="3">YibE/F family protein</fullName>
    </submittedName>
</protein>
<sequence>MKWSPKFNKLKSQRLTAQLCTVLVMLLILQLMIPFVSFTNDSVLAIENTDEQTEQKDQDKESKELESPEEKPSEKAPSVDPTQEKGESPHPEAEVIPEEEMEIFRGRVLSIEEREGDAQTDGFFSDTQYAEVELTSGPLEGETREIENIITGNPQYDIHLEENQEVLLAANYQNGEILELTLYDVARDRYIYYALGSFLVLILLIGGVTGIKTILTLVFTGFMVIKVLLPLILEGYNPLILSVLISTFVAVVTLTVIGGLAKKTIIAVLGTIGGLIVAGFLALYVGNQASLTGLSSEEAQMLQFADVADLDLQGLLFAGIIIGALGAVMDIGMSIASACQEMVEINPRVQRSQLIQAGMNIGRDIMGTMANTLILAYAGSAMPLLLLLTLYDMSYIEIVNMDLMATEIIRALAGSIGLLVVIPLTSLASGFMLTPDNKRRAKRDEPKTKSE</sequence>
<feature type="transmembrane region" description="Helical" evidence="2">
    <location>
        <begin position="315"/>
        <end position="338"/>
    </location>
</feature>
<dbReference type="AlphaFoldDB" id="B2A3I4"/>
<accession>B2A3I4</accession>
<feature type="region of interest" description="Disordered" evidence="1">
    <location>
        <begin position="49"/>
        <end position="99"/>
    </location>
</feature>
<dbReference type="HOGENOM" id="CLU_028166_4_0_9"/>
<dbReference type="PANTHER" id="PTHR41771:SF1">
    <property type="entry name" value="MEMBRANE PROTEIN"/>
    <property type="match status" value="1"/>
</dbReference>
<dbReference type="PANTHER" id="PTHR41771">
    <property type="entry name" value="MEMBRANE PROTEIN-RELATED"/>
    <property type="match status" value="1"/>
</dbReference>
<dbReference type="InterPro" id="IPR012507">
    <property type="entry name" value="YibE_F"/>
</dbReference>
<name>B2A3I4_NATTJ</name>
<evidence type="ECO:0000313" key="4">
    <source>
        <dbReference type="Proteomes" id="UP000001683"/>
    </source>
</evidence>
<dbReference type="RefSeq" id="WP_012449245.1">
    <property type="nucleotide sequence ID" value="NC_010718.1"/>
</dbReference>
<feature type="transmembrane region" description="Helical" evidence="2">
    <location>
        <begin position="265"/>
        <end position="285"/>
    </location>
</feature>
<evidence type="ECO:0000256" key="2">
    <source>
        <dbReference type="SAM" id="Phobius"/>
    </source>
</evidence>
<dbReference type="eggNOG" id="COG5438">
    <property type="taxonomic scope" value="Bacteria"/>
</dbReference>
<evidence type="ECO:0000313" key="3">
    <source>
        <dbReference type="EMBL" id="ACB86413.1"/>
    </source>
</evidence>
<dbReference type="InParanoid" id="B2A3I4"/>
<feature type="transmembrane region" description="Helical" evidence="2">
    <location>
        <begin position="239"/>
        <end position="258"/>
    </location>
</feature>
<feature type="transmembrane region" description="Helical" evidence="2">
    <location>
        <begin position="373"/>
        <end position="391"/>
    </location>
</feature>
<feature type="transmembrane region" description="Helical" evidence="2">
    <location>
        <begin position="411"/>
        <end position="433"/>
    </location>
</feature>